<evidence type="ECO:0000256" key="1">
    <source>
        <dbReference type="SAM" id="MobiDB-lite"/>
    </source>
</evidence>
<dbReference type="Gene3D" id="3.40.50.970">
    <property type="match status" value="1"/>
</dbReference>
<comment type="caution">
    <text evidence="2">The sequence shown here is derived from an EMBL/GenBank/DDBJ whole genome shotgun (WGS) entry which is preliminary data.</text>
</comment>
<evidence type="ECO:0008006" key="4">
    <source>
        <dbReference type="Google" id="ProtNLM"/>
    </source>
</evidence>
<evidence type="ECO:0000313" key="3">
    <source>
        <dbReference type="Proteomes" id="UP001232536"/>
    </source>
</evidence>
<gene>
    <name evidence="2" type="ORF">Q6348_04790</name>
</gene>
<dbReference type="RefSeq" id="WP_304600162.1">
    <property type="nucleotide sequence ID" value="NZ_JAUQYO010000001.1"/>
</dbReference>
<feature type="region of interest" description="Disordered" evidence="1">
    <location>
        <begin position="730"/>
        <end position="751"/>
    </location>
</feature>
<protein>
    <recommendedName>
        <fullName evidence="4">Ferredoxin</fullName>
    </recommendedName>
</protein>
<evidence type="ECO:0000313" key="2">
    <source>
        <dbReference type="EMBL" id="MDO8106510.1"/>
    </source>
</evidence>
<sequence>MTDTAQSTPMTTGSRHRNDQQDRASFYLTGHRMDTHLGNVEGLGLRSAHFAPYRRLTELRYDYPLVLADGHDVNTTMWSLSGLIDDLRVATGEDAGRIRHHAILLEREIRVRADAGSVRLSAAWDEAVDALIAASANGGEPDPDLADSLARLTTARTVDGRLVTCDHDTPREVVGHLWGLVQRERERHLTARVAHLRDDLQDILDAEQASSPAGLSGERLAASLGPVVGAELDTEALSRLLTDNRPRFSLSDSRRARIRRLLDVLTTQRFVPSGEDDDTTELYDFVYTDVQAALAAHRDRFAATTELAKALVMAEMEADGRYREEVHDALFAKWSVADLDTDTLELFPEYLVRVDAESMTSEDSVALLEALASGLPIKALVQVNDLLRGATQQARPAQAGLSARMLASTALASGESFVMQCASSALYHARDRIVAGSAAPGAALFVVYSGEGEWLDDLPPYLAAAAAIESRVFPSYAYDPGAGETWADRFTLGCNPQPELDWPVRRITYQDGSVQRVSLDVPFTAADFWACDARLVTHLALAAEDGSEGKEVPFAEHMASNPGAWAGELPYLLMISRDERLHRVLVDRPLIHLTQRSVEQWHRLQELAGIHNSHVALERARMREELEAELAAAGVTAGTAVPATSAAAPATPPVADNAEDQVDEPQAHDPYLPWIETARCATCNECTAINDRMFRYNDDRQAYIADPDAGTYAELVLAAEACQVAIIHPGQPRNPDEPGLAELTKRAEAFA</sequence>
<name>A0ABT9D7H7_9CELL</name>
<proteinExistence type="predicted"/>
<dbReference type="EMBL" id="JAUQYP010000001">
    <property type="protein sequence ID" value="MDO8106510.1"/>
    <property type="molecule type" value="Genomic_DNA"/>
</dbReference>
<accession>A0ABT9D7H7</accession>
<organism evidence="2 3">
    <name type="scientific">Actinotalea lenta</name>
    <dbReference type="NCBI Taxonomy" id="3064654"/>
    <lineage>
        <taxon>Bacteria</taxon>
        <taxon>Bacillati</taxon>
        <taxon>Actinomycetota</taxon>
        <taxon>Actinomycetes</taxon>
        <taxon>Micrococcales</taxon>
        <taxon>Cellulomonadaceae</taxon>
        <taxon>Actinotalea</taxon>
    </lineage>
</organism>
<feature type="region of interest" description="Disordered" evidence="1">
    <location>
        <begin position="1"/>
        <end position="21"/>
    </location>
</feature>
<dbReference type="Gene3D" id="3.30.70.20">
    <property type="match status" value="1"/>
</dbReference>
<reference evidence="2 3" key="1">
    <citation type="submission" date="2023-07" db="EMBL/GenBank/DDBJ databases">
        <title>Description of novel actinomycetes strains, isolated from tidal flat sediment.</title>
        <authorList>
            <person name="Lu C."/>
        </authorList>
    </citation>
    <scope>NUCLEOTIDE SEQUENCE [LARGE SCALE GENOMIC DNA]</scope>
    <source>
        <strain evidence="2 3">SYSU T00b441</strain>
    </source>
</reference>
<feature type="compositionally biased region" description="Polar residues" evidence="1">
    <location>
        <begin position="1"/>
        <end position="13"/>
    </location>
</feature>
<keyword evidence="3" id="KW-1185">Reference proteome</keyword>
<dbReference type="Proteomes" id="UP001232536">
    <property type="component" value="Unassembled WGS sequence"/>
</dbReference>